<accession>A0A542SNB2</accession>
<reference evidence="2 3" key="1">
    <citation type="submission" date="2019-06" db="EMBL/GenBank/DDBJ databases">
        <title>Sequencing the genomes of 1000 actinobacteria strains.</title>
        <authorList>
            <person name="Klenk H.-P."/>
        </authorList>
    </citation>
    <scope>NUCLEOTIDE SEQUENCE [LARGE SCALE GENOMIC DNA]</scope>
    <source>
        <strain evidence="2 3">DSM 10596</strain>
    </source>
</reference>
<dbReference type="AlphaFoldDB" id="A0A542SNB2"/>
<evidence type="ECO:0000313" key="2">
    <source>
        <dbReference type="EMBL" id="TQK75747.1"/>
    </source>
</evidence>
<sequence>MAGISKNWGPPVVASPSSQAETSGRSLVVNQSLTFLTVAFFAKYLAEAWNFRVTL</sequence>
<dbReference type="EMBL" id="VFNV01000001">
    <property type="protein sequence ID" value="TQK75747.1"/>
    <property type="molecule type" value="Genomic_DNA"/>
</dbReference>
<evidence type="ECO:0000256" key="1">
    <source>
        <dbReference type="SAM" id="MobiDB-lite"/>
    </source>
</evidence>
<feature type="region of interest" description="Disordered" evidence="1">
    <location>
        <begin position="1"/>
        <end position="24"/>
    </location>
</feature>
<gene>
    <name evidence="2" type="ORF">FB389_0381</name>
</gene>
<evidence type="ECO:0000313" key="3">
    <source>
        <dbReference type="Proteomes" id="UP000316181"/>
    </source>
</evidence>
<name>A0A542SNB2_9MICO</name>
<feature type="compositionally biased region" description="Polar residues" evidence="1">
    <location>
        <begin position="15"/>
        <end position="24"/>
    </location>
</feature>
<proteinExistence type="predicted"/>
<organism evidence="2 3">
    <name type="scientific">Rarobacter incanus</name>
    <dbReference type="NCBI Taxonomy" id="153494"/>
    <lineage>
        <taxon>Bacteria</taxon>
        <taxon>Bacillati</taxon>
        <taxon>Actinomycetota</taxon>
        <taxon>Actinomycetes</taxon>
        <taxon>Micrococcales</taxon>
        <taxon>Rarobacteraceae</taxon>
        <taxon>Rarobacter</taxon>
    </lineage>
</organism>
<dbReference type="Proteomes" id="UP000316181">
    <property type="component" value="Unassembled WGS sequence"/>
</dbReference>
<protein>
    <submittedName>
        <fullName evidence="2">Uncharacterized protein</fullName>
    </submittedName>
</protein>
<comment type="caution">
    <text evidence="2">The sequence shown here is derived from an EMBL/GenBank/DDBJ whole genome shotgun (WGS) entry which is preliminary data.</text>
</comment>
<keyword evidence="3" id="KW-1185">Reference proteome</keyword>